<dbReference type="AlphaFoldDB" id="A0AAW1V1G3"/>
<evidence type="ECO:0000313" key="8">
    <source>
        <dbReference type="EMBL" id="KAK9888520.1"/>
    </source>
</evidence>
<evidence type="ECO:0000256" key="2">
    <source>
        <dbReference type="ARBA" id="ARBA00006824"/>
    </source>
</evidence>
<dbReference type="PANTHER" id="PTHR11266">
    <property type="entry name" value="PEROXISOMAL MEMBRANE PROTEIN 2, PXMP2 MPV17"/>
    <property type="match status" value="1"/>
</dbReference>
<feature type="transmembrane region" description="Helical" evidence="7">
    <location>
        <begin position="91"/>
        <end position="112"/>
    </location>
</feature>
<keyword evidence="4 7" id="KW-1133">Transmembrane helix</keyword>
<keyword evidence="3 7" id="KW-0812">Transmembrane</keyword>
<keyword evidence="9" id="KW-1185">Reference proteome</keyword>
<proteinExistence type="inferred from homology"/>
<evidence type="ECO:0000256" key="1">
    <source>
        <dbReference type="ARBA" id="ARBA00004141"/>
    </source>
</evidence>
<name>A0AAW1V1G3_9CUCU</name>
<evidence type="ECO:0000313" key="9">
    <source>
        <dbReference type="Proteomes" id="UP001431783"/>
    </source>
</evidence>
<comment type="subcellular location">
    <subcellularLocation>
        <location evidence="1">Membrane</location>
        <topology evidence="1">Multi-pass membrane protein</topology>
    </subcellularLocation>
</comment>
<dbReference type="GO" id="GO:0005739">
    <property type="term" value="C:mitochondrion"/>
    <property type="evidence" value="ECO:0007669"/>
    <property type="project" value="TreeGrafter"/>
</dbReference>
<evidence type="ECO:0000256" key="5">
    <source>
        <dbReference type="ARBA" id="ARBA00023136"/>
    </source>
</evidence>
<evidence type="ECO:0000256" key="7">
    <source>
        <dbReference type="RuleBase" id="RU363053"/>
    </source>
</evidence>
<evidence type="ECO:0000256" key="6">
    <source>
        <dbReference type="ARBA" id="ARBA00049743"/>
    </source>
</evidence>
<reference evidence="8 9" key="1">
    <citation type="submission" date="2023-03" db="EMBL/GenBank/DDBJ databases">
        <title>Genome insight into feeding habits of ladybird beetles.</title>
        <authorList>
            <person name="Li H.-S."/>
            <person name="Huang Y.-H."/>
            <person name="Pang H."/>
        </authorList>
    </citation>
    <scope>NUCLEOTIDE SEQUENCE [LARGE SCALE GENOMIC DNA]</scope>
    <source>
        <strain evidence="8">SYSU_2023b</strain>
        <tissue evidence="8">Whole body</tissue>
    </source>
</reference>
<sequence length="183" mass="20694">MSSLIKAYQKLLHTYPLLIQSGQTGVLMGLGDVIAQKFIEGKSFENHDMRRTFTFFGIGTCFVGPGLVTWYKTLSVVVKGSGKSVAFKKVAVDQTFFPPTLIGFLLVSLGLAEGKNFQQIKGDFSKNYTDILITNYKIWPFVQIANFYFTPLHYQSLVVQTVAVGWNTYLSWKTQSKKHEYHT</sequence>
<dbReference type="InterPro" id="IPR007248">
    <property type="entry name" value="Mpv17_PMP22"/>
</dbReference>
<gene>
    <name evidence="8" type="ORF">WA026_000771</name>
</gene>
<dbReference type="Proteomes" id="UP001431783">
    <property type="component" value="Unassembled WGS sequence"/>
</dbReference>
<dbReference type="GO" id="GO:1901858">
    <property type="term" value="P:regulation of mitochondrial DNA metabolic process"/>
    <property type="evidence" value="ECO:0007669"/>
    <property type="project" value="TreeGrafter"/>
</dbReference>
<accession>A0AAW1V1G3</accession>
<dbReference type="EMBL" id="JARQZJ010000121">
    <property type="protein sequence ID" value="KAK9888520.1"/>
    <property type="molecule type" value="Genomic_DNA"/>
</dbReference>
<protein>
    <recommendedName>
        <fullName evidence="6">Mitochondrial inner membrane protein Mpv17</fullName>
    </recommendedName>
</protein>
<feature type="transmembrane region" description="Helical" evidence="7">
    <location>
        <begin position="52"/>
        <end position="71"/>
    </location>
</feature>
<organism evidence="8 9">
    <name type="scientific">Henosepilachna vigintioctopunctata</name>
    <dbReference type="NCBI Taxonomy" id="420089"/>
    <lineage>
        <taxon>Eukaryota</taxon>
        <taxon>Metazoa</taxon>
        <taxon>Ecdysozoa</taxon>
        <taxon>Arthropoda</taxon>
        <taxon>Hexapoda</taxon>
        <taxon>Insecta</taxon>
        <taxon>Pterygota</taxon>
        <taxon>Neoptera</taxon>
        <taxon>Endopterygota</taxon>
        <taxon>Coleoptera</taxon>
        <taxon>Polyphaga</taxon>
        <taxon>Cucujiformia</taxon>
        <taxon>Coccinelloidea</taxon>
        <taxon>Coccinellidae</taxon>
        <taxon>Epilachninae</taxon>
        <taxon>Epilachnini</taxon>
        <taxon>Henosepilachna</taxon>
    </lineage>
</organism>
<comment type="caution">
    <text evidence="8">The sequence shown here is derived from an EMBL/GenBank/DDBJ whole genome shotgun (WGS) entry which is preliminary data.</text>
</comment>
<keyword evidence="5 7" id="KW-0472">Membrane</keyword>
<dbReference type="Pfam" id="PF04117">
    <property type="entry name" value="Mpv17_PMP22"/>
    <property type="match status" value="1"/>
</dbReference>
<dbReference type="GO" id="GO:0016020">
    <property type="term" value="C:membrane"/>
    <property type="evidence" value="ECO:0007669"/>
    <property type="project" value="UniProtKB-SubCell"/>
</dbReference>
<dbReference type="GO" id="GO:0015267">
    <property type="term" value="F:channel activity"/>
    <property type="evidence" value="ECO:0007669"/>
    <property type="project" value="TreeGrafter"/>
</dbReference>
<evidence type="ECO:0000256" key="3">
    <source>
        <dbReference type="ARBA" id="ARBA00022692"/>
    </source>
</evidence>
<comment type="similarity">
    <text evidence="2 7">Belongs to the peroxisomal membrane protein PXMP2/4 family.</text>
</comment>
<evidence type="ECO:0000256" key="4">
    <source>
        <dbReference type="ARBA" id="ARBA00022989"/>
    </source>
</evidence>
<dbReference type="PANTHER" id="PTHR11266:SF17">
    <property type="entry name" value="PROTEIN MPV17"/>
    <property type="match status" value="1"/>
</dbReference>